<evidence type="ECO:0000313" key="2">
    <source>
        <dbReference type="Proteomes" id="UP000188637"/>
    </source>
</evidence>
<comment type="caution">
    <text evidence="1">The sequence shown here is derived from an EMBL/GenBank/DDBJ whole genome shotgun (WGS) entry which is preliminary data.</text>
</comment>
<dbReference type="Proteomes" id="UP000188637">
    <property type="component" value="Unassembled WGS sequence"/>
</dbReference>
<accession>A0ACC8XDC2</accession>
<reference evidence="1" key="1">
    <citation type="submission" date="2016-08" db="EMBL/GenBank/DDBJ databases">
        <authorList>
            <person name="Ngugi D.K."/>
            <person name="Miyake S."/>
            <person name="Stingl U."/>
        </authorList>
    </citation>
    <scope>NUCLEOTIDE SEQUENCE</scope>
    <source>
        <strain evidence="1">SCG-D08WGA-EpuloA1</strain>
    </source>
</reference>
<organism evidence="1 2">
    <name type="scientific">Candidatus Epulonipiscium fishelsonii</name>
    <dbReference type="NCBI Taxonomy" id="77094"/>
    <lineage>
        <taxon>Bacteria</taxon>
        <taxon>Bacillati</taxon>
        <taxon>Bacillota</taxon>
        <taxon>Clostridia</taxon>
        <taxon>Lachnospirales</taxon>
        <taxon>Lachnospiraceae</taxon>
        <taxon>Candidatus Epulonipiscium</taxon>
    </lineage>
</organism>
<gene>
    <name evidence="1" type="ORF">AN640_08390</name>
</gene>
<evidence type="ECO:0000313" key="1">
    <source>
        <dbReference type="EMBL" id="ONI40838.1"/>
    </source>
</evidence>
<protein>
    <submittedName>
        <fullName evidence="1">Uncharacterized protein</fullName>
    </submittedName>
</protein>
<sequence length="142" mass="15319">MNISIIYGSTTGNTAEVAELIKAELTNHNSRVIEVSTANDSDIETADLVLFGSSTWNYGDIQDDFLPYYESMSTKLLNGKAFAVFGCGDKASFGDVFCQAVDLISKRATECGGTEKTPPLKVDDIVSDNISEIKEFASSLNV</sequence>
<keyword evidence="2" id="KW-1185">Reference proteome</keyword>
<name>A0ACC8XDC2_9FIRM</name>
<dbReference type="EMBL" id="LJHD01000230">
    <property type="protein sequence ID" value="ONI40838.1"/>
    <property type="molecule type" value="Genomic_DNA"/>
</dbReference>
<proteinExistence type="predicted"/>